<feature type="region of interest" description="Disordered" evidence="10">
    <location>
        <begin position="231"/>
        <end position="259"/>
    </location>
</feature>
<dbReference type="Gene3D" id="1.20.1070.10">
    <property type="entry name" value="Rhodopsin 7-helix transmembrane proteins"/>
    <property type="match status" value="2"/>
</dbReference>
<evidence type="ECO:0000256" key="1">
    <source>
        <dbReference type="ARBA" id="ARBA00004651"/>
    </source>
</evidence>
<dbReference type="InterPro" id="IPR017452">
    <property type="entry name" value="GPCR_Rhodpsn_7TM"/>
</dbReference>
<protein>
    <submittedName>
        <fullName evidence="13">Muscarinic acetylcholine receptor M2</fullName>
    </submittedName>
</protein>
<keyword evidence="7 9" id="KW-0675">Receptor</keyword>
<evidence type="ECO:0000256" key="11">
    <source>
        <dbReference type="SAM" id="Phobius"/>
    </source>
</evidence>
<evidence type="ECO:0000256" key="9">
    <source>
        <dbReference type="RuleBase" id="RU000688"/>
    </source>
</evidence>
<accession>A0A9Q1HBW8</accession>
<keyword evidence="8 9" id="KW-0807">Transducer</keyword>
<feature type="compositionally biased region" description="Polar residues" evidence="10">
    <location>
        <begin position="231"/>
        <end position="246"/>
    </location>
</feature>
<name>A0A9Q1HBW8_HOLLE</name>
<dbReference type="AlphaFoldDB" id="A0A9Q1HBW8"/>
<evidence type="ECO:0000313" key="14">
    <source>
        <dbReference type="Proteomes" id="UP001152320"/>
    </source>
</evidence>
<evidence type="ECO:0000256" key="8">
    <source>
        <dbReference type="ARBA" id="ARBA00023224"/>
    </source>
</evidence>
<dbReference type="Pfam" id="PF00001">
    <property type="entry name" value="7tm_1"/>
    <property type="match status" value="1"/>
</dbReference>
<dbReference type="PANTHER" id="PTHR24248">
    <property type="entry name" value="ADRENERGIC RECEPTOR-RELATED G-PROTEIN COUPLED RECEPTOR"/>
    <property type="match status" value="1"/>
</dbReference>
<feature type="transmembrane region" description="Helical" evidence="11">
    <location>
        <begin position="101"/>
        <end position="123"/>
    </location>
</feature>
<feature type="transmembrane region" description="Helical" evidence="11">
    <location>
        <begin position="400"/>
        <end position="422"/>
    </location>
</feature>
<comment type="caution">
    <text evidence="13">The sequence shown here is derived from an EMBL/GenBank/DDBJ whole genome shotgun (WGS) entry which is preliminary data.</text>
</comment>
<dbReference type="PRINTS" id="PR00237">
    <property type="entry name" value="GPCRRHODOPSN"/>
</dbReference>
<keyword evidence="14" id="KW-1185">Reference proteome</keyword>
<evidence type="ECO:0000256" key="10">
    <source>
        <dbReference type="SAM" id="MobiDB-lite"/>
    </source>
</evidence>
<sequence length="442" mass="49761">MTSEFTSEVYITTENPTSVGNAELSPGFLYIYLILAIITIGGNGMVIISYVIDKSIRLSTPNTYILNLAIADFLVGVFEFLVTFIWSISGANINPPLIPCFLWGWIRHAATLSSAVVVFFLSWDRYKLVSNALTYRRDQTPSKAARRTLIAWVVVFGYVFALHTIGVLLFDGAAGCIPSEAPSQVILFSFFPEFALPLSIIVVLNVIVLLALRRRTFSKIRENFTHENAARTDSSFKGNSEQTSINIPGADKRNLSAKTLDKQERAGRNILDKTYRAGRDGHEIDDKNSEINNFEVTTQNIELEDNPGKQFSERETEQNGHGCNLNATISENCSSENRNVRKESGDKKSCEKSQETKKEMLKLYKAVKALVIFTSIYISCWIPFYVISLLSLIKSDISDYILFLGTLILALNSTINPFLYAAMSMKFRRRFLLLLKCHFLRN</sequence>
<evidence type="ECO:0000256" key="5">
    <source>
        <dbReference type="ARBA" id="ARBA00023040"/>
    </source>
</evidence>
<reference evidence="13" key="1">
    <citation type="submission" date="2021-10" db="EMBL/GenBank/DDBJ databases">
        <title>Tropical sea cucumber genome reveals ecological adaptation and Cuvierian tubules defense mechanism.</title>
        <authorList>
            <person name="Chen T."/>
        </authorList>
    </citation>
    <scope>NUCLEOTIDE SEQUENCE</scope>
    <source>
        <strain evidence="13">Nanhai2018</strain>
        <tissue evidence="13">Muscle</tissue>
    </source>
</reference>
<dbReference type="Proteomes" id="UP001152320">
    <property type="component" value="Chromosome 4"/>
</dbReference>
<comment type="subcellular location">
    <subcellularLocation>
        <location evidence="1">Cell membrane</location>
        <topology evidence="1">Multi-pass membrane protein</topology>
    </subcellularLocation>
</comment>
<evidence type="ECO:0000256" key="3">
    <source>
        <dbReference type="ARBA" id="ARBA00022692"/>
    </source>
</evidence>
<feature type="transmembrane region" description="Helical" evidence="11">
    <location>
        <begin position="64"/>
        <end position="89"/>
    </location>
</feature>
<dbReference type="PROSITE" id="PS50262">
    <property type="entry name" value="G_PROTEIN_RECEP_F1_2"/>
    <property type="match status" value="1"/>
</dbReference>
<keyword evidence="4 11" id="KW-1133">Transmembrane helix</keyword>
<dbReference type="PROSITE" id="PS00237">
    <property type="entry name" value="G_PROTEIN_RECEP_F1_1"/>
    <property type="match status" value="1"/>
</dbReference>
<keyword evidence="5 9" id="KW-0297">G-protein coupled receptor</keyword>
<gene>
    <name evidence="13" type="ORF">HOLleu_10757</name>
</gene>
<dbReference type="GO" id="GO:0043410">
    <property type="term" value="P:positive regulation of MAPK cascade"/>
    <property type="evidence" value="ECO:0007669"/>
    <property type="project" value="TreeGrafter"/>
</dbReference>
<dbReference type="EMBL" id="JAIZAY010000004">
    <property type="protein sequence ID" value="KAJ8043587.1"/>
    <property type="molecule type" value="Genomic_DNA"/>
</dbReference>
<dbReference type="PANTHER" id="PTHR24248:SF120">
    <property type="entry name" value="G-PROTEIN COUPLED RECEPTORS FAMILY 1 PROFILE DOMAIN-CONTAINING PROTEIN"/>
    <property type="match status" value="1"/>
</dbReference>
<keyword evidence="3 9" id="KW-0812">Transmembrane</keyword>
<proteinExistence type="inferred from homology"/>
<feature type="transmembrane region" description="Helical" evidence="11">
    <location>
        <begin position="29"/>
        <end position="52"/>
    </location>
</feature>
<evidence type="ECO:0000256" key="7">
    <source>
        <dbReference type="ARBA" id="ARBA00023170"/>
    </source>
</evidence>
<evidence type="ECO:0000259" key="12">
    <source>
        <dbReference type="PROSITE" id="PS50262"/>
    </source>
</evidence>
<dbReference type="SUPFAM" id="SSF81321">
    <property type="entry name" value="Family A G protein-coupled receptor-like"/>
    <property type="match status" value="1"/>
</dbReference>
<dbReference type="GO" id="GO:0004930">
    <property type="term" value="F:G protein-coupled receptor activity"/>
    <property type="evidence" value="ECO:0007669"/>
    <property type="project" value="UniProtKB-KW"/>
</dbReference>
<dbReference type="GO" id="GO:0005886">
    <property type="term" value="C:plasma membrane"/>
    <property type="evidence" value="ECO:0007669"/>
    <property type="project" value="UniProtKB-SubCell"/>
</dbReference>
<evidence type="ECO:0000256" key="6">
    <source>
        <dbReference type="ARBA" id="ARBA00023136"/>
    </source>
</evidence>
<dbReference type="CDD" id="cd00637">
    <property type="entry name" value="7tm_classA_rhodopsin-like"/>
    <property type="match status" value="1"/>
</dbReference>
<comment type="similarity">
    <text evidence="9">Belongs to the G-protein coupled receptor 1 family.</text>
</comment>
<feature type="transmembrane region" description="Helical" evidence="11">
    <location>
        <begin position="144"/>
        <end position="170"/>
    </location>
</feature>
<evidence type="ECO:0000313" key="13">
    <source>
        <dbReference type="EMBL" id="KAJ8043587.1"/>
    </source>
</evidence>
<organism evidence="13 14">
    <name type="scientific">Holothuria leucospilota</name>
    <name type="common">Black long sea cucumber</name>
    <name type="synonym">Mertensiothuria leucospilota</name>
    <dbReference type="NCBI Taxonomy" id="206669"/>
    <lineage>
        <taxon>Eukaryota</taxon>
        <taxon>Metazoa</taxon>
        <taxon>Echinodermata</taxon>
        <taxon>Eleutherozoa</taxon>
        <taxon>Echinozoa</taxon>
        <taxon>Holothuroidea</taxon>
        <taxon>Aspidochirotacea</taxon>
        <taxon>Aspidochirotida</taxon>
        <taxon>Holothuriidae</taxon>
        <taxon>Holothuria</taxon>
    </lineage>
</organism>
<feature type="transmembrane region" description="Helical" evidence="11">
    <location>
        <begin position="366"/>
        <end position="388"/>
    </location>
</feature>
<feature type="transmembrane region" description="Helical" evidence="11">
    <location>
        <begin position="190"/>
        <end position="212"/>
    </location>
</feature>
<keyword evidence="6 11" id="KW-0472">Membrane</keyword>
<feature type="compositionally biased region" description="Basic and acidic residues" evidence="10">
    <location>
        <begin position="250"/>
        <end position="259"/>
    </location>
</feature>
<keyword evidence="2" id="KW-1003">Cell membrane</keyword>
<evidence type="ECO:0000256" key="4">
    <source>
        <dbReference type="ARBA" id="ARBA00022989"/>
    </source>
</evidence>
<dbReference type="InterPro" id="IPR000276">
    <property type="entry name" value="GPCR_Rhodpsn"/>
</dbReference>
<dbReference type="GO" id="GO:0071880">
    <property type="term" value="P:adenylate cyclase-activating adrenergic receptor signaling pathway"/>
    <property type="evidence" value="ECO:0007669"/>
    <property type="project" value="TreeGrafter"/>
</dbReference>
<feature type="domain" description="G-protein coupled receptors family 1 profile" evidence="12">
    <location>
        <begin position="42"/>
        <end position="420"/>
    </location>
</feature>
<evidence type="ECO:0000256" key="2">
    <source>
        <dbReference type="ARBA" id="ARBA00022475"/>
    </source>
</evidence>